<feature type="compositionally biased region" description="Basic and acidic residues" evidence="3">
    <location>
        <begin position="130"/>
        <end position="140"/>
    </location>
</feature>
<dbReference type="InterPro" id="IPR001789">
    <property type="entry name" value="Sig_transdc_resp-reg_receiver"/>
</dbReference>
<comment type="caution">
    <text evidence="5">The sequence shown here is derived from an EMBL/GenBank/DDBJ whole genome shotgun (WGS) entry which is preliminary data.</text>
</comment>
<feature type="region of interest" description="Disordered" evidence="3">
    <location>
        <begin position="119"/>
        <end position="140"/>
    </location>
</feature>
<evidence type="ECO:0000256" key="1">
    <source>
        <dbReference type="ARBA" id="ARBA00022553"/>
    </source>
</evidence>
<protein>
    <submittedName>
        <fullName evidence="5">Response regulator</fullName>
    </submittedName>
</protein>
<dbReference type="SMART" id="SM00448">
    <property type="entry name" value="REC"/>
    <property type="match status" value="1"/>
</dbReference>
<dbReference type="AlphaFoldDB" id="A0A9X1UK79"/>
<feature type="modified residue" description="4-aspartylphosphate" evidence="2">
    <location>
        <position position="52"/>
    </location>
</feature>
<proteinExistence type="predicted"/>
<accession>A0A9X1UK79</accession>
<dbReference type="Pfam" id="PF00072">
    <property type="entry name" value="Response_reg"/>
    <property type="match status" value="1"/>
</dbReference>
<dbReference type="Gene3D" id="3.40.50.2300">
    <property type="match status" value="1"/>
</dbReference>
<keyword evidence="1 2" id="KW-0597">Phosphoprotein</keyword>
<organism evidence="5 6">
    <name type="scientific">Paraburkholderia tagetis</name>
    <dbReference type="NCBI Taxonomy" id="2913261"/>
    <lineage>
        <taxon>Bacteria</taxon>
        <taxon>Pseudomonadati</taxon>
        <taxon>Pseudomonadota</taxon>
        <taxon>Betaproteobacteria</taxon>
        <taxon>Burkholderiales</taxon>
        <taxon>Burkholderiaceae</taxon>
        <taxon>Paraburkholderia</taxon>
    </lineage>
</organism>
<dbReference type="SUPFAM" id="SSF52172">
    <property type="entry name" value="CheY-like"/>
    <property type="match status" value="1"/>
</dbReference>
<feature type="domain" description="Response regulatory" evidence="4">
    <location>
        <begin position="3"/>
        <end position="113"/>
    </location>
</feature>
<dbReference type="PROSITE" id="PS50110">
    <property type="entry name" value="RESPONSE_REGULATORY"/>
    <property type="match status" value="1"/>
</dbReference>
<gene>
    <name evidence="5" type="ORF">L5014_04950</name>
</gene>
<keyword evidence="6" id="KW-1185">Reference proteome</keyword>
<evidence type="ECO:0000259" key="4">
    <source>
        <dbReference type="PROSITE" id="PS50110"/>
    </source>
</evidence>
<sequence>MSRILLVDDDANVRQSLGAVLDGAGHTVTVASDGREALRLAVARHPDVIVSDITMPVMDGAAMVQKIKAVPGFERIPVVLMSSKTTVPPVPVARMLRKPFDPATLLVLLDKLTTQLTSHEARNKPALSGRPKDRTRKSERPPVCEVCELDLATIDLLETRIRRGFVLVHEQEERLRTLRAKGADTSLAEALYSALTNGLDSMLGYIRLRLVLSADALLMGRSG</sequence>
<dbReference type="Proteomes" id="UP001139308">
    <property type="component" value="Unassembled WGS sequence"/>
</dbReference>
<dbReference type="PANTHER" id="PTHR44591">
    <property type="entry name" value="STRESS RESPONSE REGULATOR PROTEIN 1"/>
    <property type="match status" value="1"/>
</dbReference>
<dbReference type="InterPro" id="IPR050595">
    <property type="entry name" value="Bact_response_regulator"/>
</dbReference>
<dbReference type="GO" id="GO:0000160">
    <property type="term" value="P:phosphorelay signal transduction system"/>
    <property type="evidence" value="ECO:0007669"/>
    <property type="project" value="InterPro"/>
</dbReference>
<dbReference type="EMBL" id="JAKLJA010000002">
    <property type="protein sequence ID" value="MCG5072716.1"/>
    <property type="molecule type" value="Genomic_DNA"/>
</dbReference>
<name>A0A9X1UK79_9BURK</name>
<evidence type="ECO:0000256" key="2">
    <source>
        <dbReference type="PROSITE-ProRule" id="PRU00169"/>
    </source>
</evidence>
<dbReference type="InterPro" id="IPR011006">
    <property type="entry name" value="CheY-like_superfamily"/>
</dbReference>
<reference evidence="5" key="1">
    <citation type="submission" date="2022-01" db="EMBL/GenBank/DDBJ databases">
        <title>Genome sequence and assembly of Parabukholderia sp. RG36.</title>
        <authorList>
            <person name="Chhetri G."/>
        </authorList>
    </citation>
    <scope>NUCLEOTIDE SEQUENCE</scope>
    <source>
        <strain evidence="5">RG36</strain>
    </source>
</reference>
<evidence type="ECO:0000313" key="5">
    <source>
        <dbReference type="EMBL" id="MCG5072716.1"/>
    </source>
</evidence>
<evidence type="ECO:0000256" key="3">
    <source>
        <dbReference type="SAM" id="MobiDB-lite"/>
    </source>
</evidence>
<dbReference type="PANTHER" id="PTHR44591:SF3">
    <property type="entry name" value="RESPONSE REGULATORY DOMAIN-CONTAINING PROTEIN"/>
    <property type="match status" value="1"/>
</dbReference>
<evidence type="ECO:0000313" key="6">
    <source>
        <dbReference type="Proteomes" id="UP001139308"/>
    </source>
</evidence>
<dbReference type="RefSeq" id="WP_238462451.1">
    <property type="nucleotide sequence ID" value="NZ_JAKLJA010000002.1"/>
</dbReference>